<feature type="region of interest" description="Disordered" evidence="1">
    <location>
        <begin position="16"/>
        <end position="40"/>
    </location>
</feature>
<evidence type="ECO:0000313" key="2">
    <source>
        <dbReference type="EMBL" id="TKR63337.1"/>
    </source>
</evidence>
<evidence type="ECO:0000256" key="1">
    <source>
        <dbReference type="SAM" id="MobiDB-lite"/>
    </source>
</evidence>
<gene>
    <name evidence="2" type="ORF">L596_027177</name>
</gene>
<feature type="compositionally biased region" description="Basic and acidic residues" evidence="1">
    <location>
        <begin position="27"/>
        <end position="40"/>
    </location>
</feature>
<organism evidence="2 3">
    <name type="scientific">Steinernema carpocapsae</name>
    <name type="common">Entomopathogenic nematode</name>
    <dbReference type="NCBI Taxonomy" id="34508"/>
    <lineage>
        <taxon>Eukaryota</taxon>
        <taxon>Metazoa</taxon>
        <taxon>Ecdysozoa</taxon>
        <taxon>Nematoda</taxon>
        <taxon>Chromadorea</taxon>
        <taxon>Rhabditida</taxon>
        <taxon>Tylenchina</taxon>
        <taxon>Panagrolaimomorpha</taxon>
        <taxon>Strongyloidoidea</taxon>
        <taxon>Steinernematidae</taxon>
        <taxon>Steinernema</taxon>
    </lineage>
</organism>
<proteinExistence type="predicted"/>
<keyword evidence="3" id="KW-1185">Reference proteome</keyword>
<comment type="caution">
    <text evidence="2">The sequence shown here is derived from an EMBL/GenBank/DDBJ whole genome shotgun (WGS) entry which is preliminary data.</text>
</comment>
<reference evidence="2 3" key="1">
    <citation type="journal article" date="2015" name="Genome Biol.">
        <title>Comparative genomics of Steinernema reveals deeply conserved gene regulatory networks.</title>
        <authorList>
            <person name="Dillman A.R."/>
            <person name="Macchietto M."/>
            <person name="Porter C.F."/>
            <person name="Rogers A."/>
            <person name="Williams B."/>
            <person name="Antoshechkin I."/>
            <person name="Lee M.M."/>
            <person name="Goodwin Z."/>
            <person name="Lu X."/>
            <person name="Lewis E.E."/>
            <person name="Goodrich-Blair H."/>
            <person name="Stock S.P."/>
            <person name="Adams B.J."/>
            <person name="Sternberg P.W."/>
            <person name="Mortazavi A."/>
        </authorList>
    </citation>
    <scope>NUCLEOTIDE SEQUENCE [LARGE SCALE GENOMIC DNA]</scope>
    <source>
        <strain evidence="2 3">ALL</strain>
    </source>
</reference>
<name>A0A4U5M3M3_STECR</name>
<accession>A0A4U5M3M3</accession>
<dbReference type="EMBL" id="AZBU02000010">
    <property type="protein sequence ID" value="TKR63337.1"/>
    <property type="molecule type" value="Genomic_DNA"/>
</dbReference>
<dbReference type="AlphaFoldDB" id="A0A4U5M3M3"/>
<dbReference type="Proteomes" id="UP000298663">
    <property type="component" value="Unassembled WGS sequence"/>
</dbReference>
<protein>
    <submittedName>
        <fullName evidence="2">Uncharacterized protein</fullName>
    </submittedName>
</protein>
<reference evidence="2 3" key="2">
    <citation type="journal article" date="2019" name="G3 (Bethesda)">
        <title>Hybrid Assembly of the Genome of the Entomopathogenic Nematode Steinernema carpocapsae Identifies the X-Chromosome.</title>
        <authorList>
            <person name="Serra L."/>
            <person name="Macchietto M."/>
            <person name="Macias-Munoz A."/>
            <person name="McGill C.J."/>
            <person name="Rodriguez I.M."/>
            <person name="Rodriguez B."/>
            <person name="Murad R."/>
            <person name="Mortazavi A."/>
        </authorList>
    </citation>
    <scope>NUCLEOTIDE SEQUENCE [LARGE SCALE GENOMIC DNA]</scope>
    <source>
        <strain evidence="2 3">ALL</strain>
    </source>
</reference>
<evidence type="ECO:0000313" key="3">
    <source>
        <dbReference type="Proteomes" id="UP000298663"/>
    </source>
</evidence>
<sequence length="80" mass="8912">MTIYRREFINEKTADRTASEIAKTRSSSKDDEIRKSRITEIEDGSNVDDVGAETVNVNGLDGVEGYGSLAVKWLKNVMVM</sequence>